<reference evidence="2" key="1">
    <citation type="journal article" date="2022" name="Nat. Commun.">
        <title>Chromosome evolution and the genetic basis of agronomically important traits in greater yam.</title>
        <authorList>
            <person name="Bredeson J.V."/>
            <person name="Lyons J.B."/>
            <person name="Oniyinde I.O."/>
            <person name="Okereke N.R."/>
            <person name="Kolade O."/>
            <person name="Nnabue I."/>
            <person name="Nwadili C.O."/>
            <person name="Hribova E."/>
            <person name="Parker M."/>
            <person name="Nwogha J."/>
            <person name="Shu S."/>
            <person name="Carlson J."/>
            <person name="Kariba R."/>
            <person name="Muthemba S."/>
            <person name="Knop K."/>
            <person name="Barton G.J."/>
            <person name="Sherwood A.V."/>
            <person name="Lopez-Montes A."/>
            <person name="Asiedu R."/>
            <person name="Jamnadass R."/>
            <person name="Muchugi A."/>
            <person name="Goodstein D."/>
            <person name="Egesi C.N."/>
            <person name="Featherston J."/>
            <person name="Asfaw A."/>
            <person name="Simpson G.G."/>
            <person name="Dolezel J."/>
            <person name="Hendre P.S."/>
            <person name="Van Deynze A."/>
            <person name="Kumar P.L."/>
            <person name="Obidiegwu J.E."/>
            <person name="Bhattacharjee R."/>
            <person name="Rokhsar D.S."/>
        </authorList>
    </citation>
    <scope>NUCLEOTIDE SEQUENCE [LARGE SCALE GENOMIC DNA]</scope>
    <source>
        <strain evidence="2">cv. TDa95/00328</strain>
    </source>
</reference>
<evidence type="ECO:0000313" key="2">
    <source>
        <dbReference type="Proteomes" id="UP000827976"/>
    </source>
</evidence>
<evidence type="ECO:0000313" key="1">
    <source>
        <dbReference type="EMBL" id="KAH7665776.1"/>
    </source>
</evidence>
<protein>
    <submittedName>
        <fullName evidence="1">Clathrin adaptor alpha/beta/gamma-adaptin appendage Ig-like subdomain-containing protein</fullName>
    </submittedName>
</protein>
<keyword evidence="2" id="KW-1185">Reference proteome</keyword>
<comment type="caution">
    <text evidence="1">The sequence shown here is derived from an EMBL/GenBank/DDBJ whole genome shotgun (WGS) entry which is preliminary data.</text>
</comment>
<name>A0ACB7UYE2_DIOAL</name>
<dbReference type="EMBL" id="CM037023">
    <property type="protein sequence ID" value="KAH7665776.1"/>
    <property type="molecule type" value="Genomic_DNA"/>
</dbReference>
<organism evidence="1 2">
    <name type="scientific">Dioscorea alata</name>
    <name type="common">Purple yam</name>
    <dbReference type="NCBI Taxonomy" id="55571"/>
    <lineage>
        <taxon>Eukaryota</taxon>
        <taxon>Viridiplantae</taxon>
        <taxon>Streptophyta</taxon>
        <taxon>Embryophyta</taxon>
        <taxon>Tracheophyta</taxon>
        <taxon>Spermatophyta</taxon>
        <taxon>Magnoliopsida</taxon>
        <taxon>Liliopsida</taxon>
        <taxon>Dioscoreales</taxon>
        <taxon>Dioscoreaceae</taxon>
        <taxon>Dioscorea</taxon>
    </lineage>
</organism>
<proteinExistence type="predicted"/>
<gene>
    <name evidence="1" type="ORF">IHE45_13G055200</name>
</gene>
<dbReference type="Proteomes" id="UP000827976">
    <property type="component" value="Chromosome 13"/>
</dbReference>
<accession>A0ACB7UYE2</accession>
<sequence>MAKVNGTVDKIDAQPVPYADLLGDLLGPLAIEGPPGTTPSEEQNPISGYEAAPNSADALALSTLTEESDAVQPIGNVADRFHALCLKDSGVLHEDPYIQIGLKAEWRAHHGRLVLFLGNKNTSPLVSVRALILPPAHLKMELSMVPETIPPRAQVQCPLEVINLRASRDVAVLDFSYKFGTIAVNIKLRLPAVLNKFLQPISVSAEEFFPQWKSLSGPPLKLQEVVRGVKPMPIPELANLFTNLQLGVTPGLNLSPYEKKKYVWKMLYIYMLGYDVDFGHMEAISLISAPKYPEKQVGYIVTSSLLNENHDFLMMVINTVRNDIIGRNETFQCLALTMVGNIGGREFAESLAPDVHRLLISSSCRPLVRKKAGLCLLRLYRKNADVVNIDGWSDRMAQLLDEGDLGVLTSVMSLFALIAQGYAETPEIFSLER</sequence>